<evidence type="ECO:0000313" key="1">
    <source>
        <dbReference type="EMBL" id="KAL3763802.1"/>
    </source>
</evidence>
<evidence type="ECO:0008006" key="3">
    <source>
        <dbReference type="Google" id="ProtNLM"/>
    </source>
</evidence>
<protein>
    <recommendedName>
        <fullName evidence="3">Prolyl 4-hydroxylase alpha subunit domain-containing protein</fullName>
    </recommendedName>
</protein>
<sequence length="375" mass="41364">MIGAASMRAFSTITAVTGANIFVVKEADAFLPPTPTANIIIRQDHREASLFMGKTTKPSMRERRKNRAKRQPGFQIDRGSLSDFSPVDEVVVATSTTLDGDNRLGVKDDESQEIATKASSLIESQRKSVECLAFIRKRVEESFPVNDAARAIVDRGYFAYDGFLSSGDDEAFGDELLSQMVNECSDMLSNDKLTRDTTRLVDGEYVANIIGGEAYVDCPRLTEYVVSLTRHLPPLLNNAFDDLAASDISELDATASMATLRMYDRKTMMGADTDDYHKSVRPFGVICGDNEGIENDTRRLTAMLFLSSNDWDASRCGGGVTVENGERLTAIRDRIIILRSDTCSHCQEPWNGEDKAGLEQASCVVVHFVKRITPV</sequence>
<dbReference type="Proteomes" id="UP001530315">
    <property type="component" value="Unassembled WGS sequence"/>
</dbReference>
<organism evidence="1 2">
    <name type="scientific">Stephanodiscus triporus</name>
    <dbReference type="NCBI Taxonomy" id="2934178"/>
    <lineage>
        <taxon>Eukaryota</taxon>
        <taxon>Sar</taxon>
        <taxon>Stramenopiles</taxon>
        <taxon>Ochrophyta</taxon>
        <taxon>Bacillariophyta</taxon>
        <taxon>Coscinodiscophyceae</taxon>
        <taxon>Thalassiosirophycidae</taxon>
        <taxon>Stephanodiscales</taxon>
        <taxon>Stephanodiscaceae</taxon>
        <taxon>Stephanodiscus</taxon>
    </lineage>
</organism>
<accession>A0ABD3MJU7</accession>
<name>A0ABD3MJU7_9STRA</name>
<evidence type="ECO:0000313" key="2">
    <source>
        <dbReference type="Proteomes" id="UP001530315"/>
    </source>
</evidence>
<dbReference type="AlphaFoldDB" id="A0ABD3MJU7"/>
<reference evidence="1 2" key="1">
    <citation type="submission" date="2024-10" db="EMBL/GenBank/DDBJ databases">
        <title>Updated reference genomes for cyclostephanoid diatoms.</title>
        <authorList>
            <person name="Roberts W.R."/>
            <person name="Alverson A.J."/>
        </authorList>
    </citation>
    <scope>NUCLEOTIDE SEQUENCE [LARGE SCALE GENOMIC DNA]</scope>
    <source>
        <strain evidence="1 2">AJA276-08</strain>
    </source>
</reference>
<dbReference type="Gene3D" id="2.60.120.620">
    <property type="entry name" value="q2cbj1_9rhob like domain"/>
    <property type="match status" value="1"/>
</dbReference>
<proteinExistence type="predicted"/>
<keyword evidence="2" id="KW-1185">Reference proteome</keyword>
<dbReference type="EMBL" id="JALLAZ020001792">
    <property type="protein sequence ID" value="KAL3763802.1"/>
    <property type="molecule type" value="Genomic_DNA"/>
</dbReference>
<comment type="caution">
    <text evidence="1">The sequence shown here is derived from an EMBL/GenBank/DDBJ whole genome shotgun (WGS) entry which is preliminary data.</text>
</comment>
<gene>
    <name evidence="1" type="ORF">ACHAW5_002306</name>
</gene>